<feature type="compositionally biased region" description="Polar residues" evidence="1">
    <location>
        <begin position="256"/>
        <end position="272"/>
    </location>
</feature>
<protein>
    <submittedName>
        <fullName evidence="2">Uncharacterized protein</fullName>
    </submittedName>
</protein>
<organism evidence="2 3">
    <name type="scientific">Fusarium poae</name>
    <dbReference type="NCBI Taxonomy" id="36050"/>
    <lineage>
        <taxon>Eukaryota</taxon>
        <taxon>Fungi</taxon>
        <taxon>Dikarya</taxon>
        <taxon>Ascomycota</taxon>
        <taxon>Pezizomycotina</taxon>
        <taxon>Sordariomycetes</taxon>
        <taxon>Hypocreomycetidae</taxon>
        <taxon>Hypocreales</taxon>
        <taxon>Nectriaceae</taxon>
        <taxon>Fusarium</taxon>
    </lineage>
</organism>
<comment type="caution">
    <text evidence="2">The sequence shown here is derived from an EMBL/GenBank/DDBJ whole genome shotgun (WGS) entry which is preliminary data.</text>
</comment>
<keyword evidence="3" id="KW-1185">Reference proteome</keyword>
<proteinExistence type="predicted"/>
<feature type="region of interest" description="Disordered" evidence="1">
    <location>
        <begin position="401"/>
        <end position="420"/>
    </location>
</feature>
<evidence type="ECO:0000313" key="3">
    <source>
        <dbReference type="Proteomes" id="UP000091967"/>
    </source>
</evidence>
<feature type="compositionally biased region" description="Polar residues" evidence="1">
    <location>
        <begin position="428"/>
        <end position="445"/>
    </location>
</feature>
<dbReference type="OMA" id="DCAGDIK"/>
<name>A0A1B8AQH5_FUSPO</name>
<reference evidence="2 3" key="1">
    <citation type="submission" date="2016-06" db="EMBL/GenBank/DDBJ databases">
        <title>Living apart together: crosstalk between the core and supernumerary genomes in a fungal plant pathogen.</title>
        <authorList>
            <person name="Vanheule A."/>
            <person name="Audenaert K."/>
            <person name="Warris S."/>
            <person name="Van De Geest H."/>
            <person name="Schijlen E."/>
            <person name="Hofte M."/>
            <person name="De Saeger S."/>
            <person name="Haesaert G."/>
            <person name="Waalwijk C."/>
            <person name="Van Der Lee T."/>
        </authorList>
    </citation>
    <scope>NUCLEOTIDE SEQUENCE [LARGE SCALE GENOMIC DNA]</scope>
    <source>
        <strain evidence="2 3">2516</strain>
    </source>
</reference>
<dbReference type="STRING" id="36050.A0A1B8AQH5"/>
<feature type="compositionally biased region" description="Polar residues" evidence="1">
    <location>
        <begin position="409"/>
        <end position="420"/>
    </location>
</feature>
<feature type="compositionally biased region" description="Low complexity" evidence="1">
    <location>
        <begin position="273"/>
        <end position="335"/>
    </location>
</feature>
<dbReference type="EMBL" id="LYXU01000003">
    <property type="protein sequence ID" value="OBS22773.1"/>
    <property type="molecule type" value="Genomic_DNA"/>
</dbReference>
<evidence type="ECO:0000256" key="1">
    <source>
        <dbReference type="SAM" id="MobiDB-lite"/>
    </source>
</evidence>
<dbReference type="Proteomes" id="UP000091967">
    <property type="component" value="Unassembled WGS sequence"/>
</dbReference>
<accession>A0A1B8AQH5</accession>
<feature type="region of interest" description="Disordered" evidence="1">
    <location>
        <begin position="250"/>
        <end position="365"/>
    </location>
</feature>
<gene>
    <name evidence="2" type="ORF">FPOA_09101</name>
</gene>
<sequence>MGAAISVVTSNDAVEVANAIFNGPGVSVVGATLETSYFEEAITGDRGSAGTFTRGPFGIGSGALVQGTESRMWKDLDIVVDTGYNGLSVEFVIGTDEDLQGNADPVGIYLNNVQYALDTSGNRITVNSEYLQQPIGIKENGPFTSTTYAHSSPPLLMGLPVAPGQHQMIFAVCDLNNGQKDSALMVKAGACVDCVHDIELNYVTTTTTVGPTPFVSTIKPSITMSGTVVYGVPEDATTTLGEITTTSEEVFSTSTADVTSYSEEPTSTTDVISTSEVSTATETATTADTLSTSTEASTTIEEPTTTEEATTTEKPTTTQEPTSTEESTFTEASTTTKEHTTTDSSTSTEASGHDPTKTGDSSTATDYTTTTIVTSGQGSETSSAVESDTTTAIVTTGAATTSTDISASPVSTSMGTNVSSDIPLTTLAATTSHSQETISTASTFTTRRRPCRP</sequence>
<dbReference type="AlphaFoldDB" id="A0A1B8AQH5"/>
<feature type="region of interest" description="Disordered" evidence="1">
    <location>
        <begin position="428"/>
        <end position="453"/>
    </location>
</feature>
<evidence type="ECO:0000313" key="2">
    <source>
        <dbReference type="EMBL" id="OBS22773.1"/>
    </source>
</evidence>